<dbReference type="RefSeq" id="WP_343994861.1">
    <property type="nucleotide sequence ID" value="NZ_BAAANB010000157.1"/>
</dbReference>
<name>A0ABN1ZTF9_9MICO</name>
<dbReference type="EMBL" id="BAAANB010000157">
    <property type="protein sequence ID" value="GAA1503560.1"/>
    <property type="molecule type" value="Genomic_DNA"/>
</dbReference>
<dbReference type="InterPro" id="IPR014710">
    <property type="entry name" value="RmlC-like_jellyroll"/>
</dbReference>
<comment type="caution">
    <text evidence="1">The sequence shown here is derived from an EMBL/GenBank/DDBJ whole genome shotgun (WGS) entry which is preliminary data.</text>
</comment>
<dbReference type="GO" id="GO:0016853">
    <property type="term" value="F:isomerase activity"/>
    <property type="evidence" value="ECO:0007669"/>
    <property type="project" value="UniProtKB-KW"/>
</dbReference>
<dbReference type="Proteomes" id="UP001501285">
    <property type="component" value="Unassembled WGS sequence"/>
</dbReference>
<sequence length="357" mass="37630">MTSSLDTTHEPTRLAINTPHRFYRGGERILAFRGLAVPEGFDGHRPEDWIASTTRLFAEGGDGITRLPDGSDLPGALAAEPTAWLGAEHVEAHGVVPGLLTKLLDSGERLPVHSHPDRSFAKAHLHCDNGKTEAWIVLEAEPGATVWLGFREEVDPDTLAELVEAQDDRLLAALNPVQVQRGDAVLVPGGQPHAIGEGILLLELQEPTDLSVMLEHERFGLEEAHAFLGLDRPLALRSVDHGPLTPSALEDLRCRWTDVKGVGPALPTGAEAYFRAQVVRPTGPSPAASVTAPAGFAVTVVVEGRGTLATEYGAASGAPIDIACGDVLLVPHGAGGVRVTGDVTVIRCMPPAGTTVA</sequence>
<organism evidence="1 2">
    <name type="scientific">Terrabacter terrae</name>
    <dbReference type="NCBI Taxonomy" id="318434"/>
    <lineage>
        <taxon>Bacteria</taxon>
        <taxon>Bacillati</taxon>
        <taxon>Actinomycetota</taxon>
        <taxon>Actinomycetes</taxon>
        <taxon>Micrococcales</taxon>
        <taxon>Intrasporangiaceae</taxon>
        <taxon>Terrabacter</taxon>
    </lineage>
</organism>
<evidence type="ECO:0000313" key="1">
    <source>
        <dbReference type="EMBL" id="GAA1503560.1"/>
    </source>
</evidence>
<keyword evidence="1" id="KW-0413">Isomerase</keyword>
<proteinExistence type="predicted"/>
<dbReference type="SUPFAM" id="SSF51182">
    <property type="entry name" value="RmlC-like cupins"/>
    <property type="match status" value="1"/>
</dbReference>
<dbReference type="Gene3D" id="2.60.120.10">
    <property type="entry name" value="Jelly Rolls"/>
    <property type="match status" value="2"/>
</dbReference>
<reference evidence="1 2" key="1">
    <citation type="journal article" date="2019" name="Int. J. Syst. Evol. Microbiol.">
        <title>The Global Catalogue of Microorganisms (GCM) 10K type strain sequencing project: providing services to taxonomists for standard genome sequencing and annotation.</title>
        <authorList>
            <consortium name="The Broad Institute Genomics Platform"/>
            <consortium name="The Broad Institute Genome Sequencing Center for Infectious Disease"/>
            <person name="Wu L."/>
            <person name="Ma J."/>
        </authorList>
    </citation>
    <scope>NUCLEOTIDE SEQUENCE [LARGE SCALE GENOMIC DNA]</scope>
    <source>
        <strain evidence="1 2">JCM 14283</strain>
    </source>
</reference>
<accession>A0ABN1ZTF9</accession>
<evidence type="ECO:0000313" key="2">
    <source>
        <dbReference type="Proteomes" id="UP001501285"/>
    </source>
</evidence>
<dbReference type="InterPro" id="IPR011051">
    <property type="entry name" value="RmlC_Cupin_sf"/>
</dbReference>
<keyword evidence="2" id="KW-1185">Reference proteome</keyword>
<dbReference type="CDD" id="cd07010">
    <property type="entry name" value="cupin_PMI_type_I_N_bac"/>
    <property type="match status" value="1"/>
</dbReference>
<gene>
    <name evidence="1" type="ORF">GCM10009740_39210</name>
</gene>
<protein>
    <submittedName>
        <fullName evidence="1">Class I mannose-6-phosphate isomerase</fullName>
    </submittedName>
</protein>